<keyword evidence="11" id="KW-1185">Reference proteome</keyword>
<dbReference type="SUPFAM" id="SSF52402">
    <property type="entry name" value="Adenine nucleotide alpha hydrolases-like"/>
    <property type="match status" value="1"/>
</dbReference>
<gene>
    <name evidence="8 10" type="primary">tilS</name>
    <name evidence="10" type="ORF">ACCQ40_04215</name>
</gene>
<evidence type="ECO:0000256" key="8">
    <source>
        <dbReference type="HAMAP-Rule" id="MF_01161"/>
    </source>
</evidence>
<accession>A0ABW9MW29</accession>
<dbReference type="SUPFAM" id="SSF56037">
    <property type="entry name" value="PheT/TilS domain"/>
    <property type="match status" value="1"/>
</dbReference>
<evidence type="ECO:0000256" key="2">
    <source>
        <dbReference type="ARBA" id="ARBA00022490"/>
    </source>
</evidence>
<sequence>MTIINRFLSNIKKYNLVEKNDTIIIGASGGPDSQFLIYLFNQIKEEYNLNIILAHLNHLHRKEASFDENLVKETGQKLGMKVEVKRASMDDFAKANKISVEDAGRRLRYDFFNQLANGNKNSKIAIAHNMDDQAETMLFRMIRGTGLDGLAAMDYKNGRIIRPILSFKKSEILSYLEENNIDYAIDSTNLENDYTRNYIRNEIFPSLEKINSNVKSNFFNLSDLVKNDLEIIDEIIEDIYKSIALSEADTYIKFDIKEFENLSYNKKSRIIRKAIFKLKGEIKDLSRENVDEFIRLVDLDTGKKIIKDDIIFRKNYQSYDLEIITNKKLSYNILSLELGQEINFNGYSIRADKVLKKSSNDKNIGYFDLDKISFPLTVRTRRNGDRFKPLGMSHNKKLKDFFIDQKVDKNIRNEVPIILSNDEIIWITGYRISEDYKVNSNTKSILKIEVAND</sequence>
<keyword evidence="2 8" id="KW-0963">Cytoplasm</keyword>
<evidence type="ECO:0000256" key="4">
    <source>
        <dbReference type="ARBA" id="ARBA00022694"/>
    </source>
</evidence>
<comment type="function">
    <text evidence="8">Ligates lysine onto the cytidine present at position 34 of the AUA codon-specific tRNA(Ile) that contains the anticodon CAU, in an ATP-dependent manner. Cytidine is converted to lysidine, thus changing the amino acid specificity of the tRNA from methionine to isoleucine.</text>
</comment>
<feature type="domain" description="Lysidine-tRNA(Ile) synthetase C-terminal" evidence="9">
    <location>
        <begin position="376"/>
        <end position="448"/>
    </location>
</feature>
<dbReference type="SMART" id="SM00977">
    <property type="entry name" value="TilS_C"/>
    <property type="match status" value="1"/>
</dbReference>
<dbReference type="InterPro" id="IPR014729">
    <property type="entry name" value="Rossmann-like_a/b/a_fold"/>
</dbReference>
<keyword evidence="4 8" id="KW-0819">tRNA processing</keyword>
<comment type="domain">
    <text evidence="8">The N-terminal region contains the highly conserved SGGXDS motif, predicted to be a P-loop motif involved in ATP binding.</text>
</comment>
<keyword evidence="6 8" id="KW-0067">ATP-binding</keyword>
<comment type="subcellular location">
    <subcellularLocation>
        <location evidence="1 8">Cytoplasm</location>
    </subcellularLocation>
</comment>
<dbReference type="PANTHER" id="PTHR43033:SF1">
    <property type="entry name" value="TRNA(ILE)-LYSIDINE SYNTHASE-RELATED"/>
    <property type="match status" value="1"/>
</dbReference>
<keyword evidence="3 8" id="KW-0436">Ligase</keyword>
<evidence type="ECO:0000256" key="5">
    <source>
        <dbReference type="ARBA" id="ARBA00022741"/>
    </source>
</evidence>
<evidence type="ECO:0000313" key="10">
    <source>
        <dbReference type="EMBL" id="MFO3715994.1"/>
    </source>
</evidence>
<dbReference type="InterPro" id="IPR011063">
    <property type="entry name" value="TilS/TtcA_N"/>
</dbReference>
<evidence type="ECO:0000256" key="7">
    <source>
        <dbReference type="ARBA" id="ARBA00048539"/>
    </source>
</evidence>
<dbReference type="CDD" id="cd01992">
    <property type="entry name" value="TilS_N"/>
    <property type="match status" value="1"/>
</dbReference>
<dbReference type="Proteomes" id="UP001638015">
    <property type="component" value="Unassembled WGS sequence"/>
</dbReference>
<dbReference type="InterPro" id="IPR020825">
    <property type="entry name" value="Phe-tRNA_synthase-like_B3/B4"/>
</dbReference>
<dbReference type="GO" id="GO:0032267">
    <property type="term" value="F:tRNA(Ile)-lysidine synthase activity"/>
    <property type="evidence" value="ECO:0007669"/>
    <property type="project" value="UniProtKB-EC"/>
</dbReference>
<dbReference type="Pfam" id="PF01171">
    <property type="entry name" value="ATP_bind_3"/>
    <property type="match status" value="1"/>
</dbReference>
<organism evidence="10 11">
    <name type="scientific">Anaerococcus cruorum</name>
    <dbReference type="NCBI Taxonomy" id="3115617"/>
    <lineage>
        <taxon>Bacteria</taxon>
        <taxon>Bacillati</taxon>
        <taxon>Bacillota</taxon>
        <taxon>Tissierellia</taxon>
        <taxon>Tissierellales</taxon>
        <taxon>Peptoniphilaceae</taxon>
        <taxon>Anaerococcus</taxon>
    </lineage>
</organism>
<evidence type="ECO:0000256" key="6">
    <source>
        <dbReference type="ARBA" id="ARBA00022840"/>
    </source>
</evidence>
<dbReference type="InterPro" id="IPR012796">
    <property type="entry name" value="Lysidine-tRNA-synth_C"/>
</dbReference>
<dbReference type="HAMAP" id="MF_01161">
    <property type="entry name" value="tRNA_Ile_lys_synt"/>
    <property type="match status" value="1"/>
</dbReference>
<comment type="catalytic activity">
    <reaction evidence="7 8">
        <text>cytidine(34) in tRNA(Ile2) + L-lysine + ATP = lysidine(34) in tRNA(Ile2) + AMP + diphosphate + H(+)</text>
        <dbReference type="Rhea" id="RHEA:43744"/>
        <dbReference type="Rhea" id="RHEA-COMP:10625"/>
        <dbReference type="Rhea" id="RHEA-COMP:10670"/>
        <dbReference type="ChEBI" id="CHEBI:15378"/>
        <dbReference type="ChEBI" id="CHEBI:30616"/>
        <dbReference type="ChEBI" id="CHEBI:32551"/>
        <dbReference type="ChEBI" id="CHEBI:33019"/>
        <dbReference type="ChEBI" id="CHEBI:82748"/>
        <dbReference type="ChEBI" id="CHEBI:83665"/>
        <dbReference type="ChEBI" id="CHEBI:456215"/>
        <dbReference type="EC" id="6.3.4.19"/>
    </reaction>
</comment>
<proteinExistence type="inferred from homology"/>
<dbReference type="Gene3D" id="3.50.40.10">
    <property type="entry name" value="Phenylalanyl-trna Synthetase, Chain B, domain 3"/>
    <property type="match status" value="1"/>
</dbReference>
<dbReference type="NCBIfam" id="TIGR02432">
    <property type="entry name" value="lysidine_TilS_N"/>
    <property type="match status" value="1"/>
</dbReference>
<dbReference type="EMBL" id="JBGMEH010000003">
    <property type="protein sequence ID" value="MFO3715994.1"/>
    <property type="molecule type" value="Genomic_DNA"/>
</dbReference>
<dbReference type="SUPFAM" id="SSF82829">
    <property type="entry name" value="MesJ substrate recognition domain-like"/>
    <property type="match status" value="1"/>
</dbReference>
<comment type="caution">
    <text evidence="10">The sequence shown here is derived from an EMBL/GenBank/DDBJ whole genome shotgun (WGS) entry which is preliminary data.</text>
</comment>
<protein>
    <recommendedName>
        <fullName evidence="8">tRNA(Ile)-lysidine synthase</fullName>
        <ecNumber evidence="8">6.3.4.19</ecNumber>
    </recommendedName>
    <alternativeName>
        <fullName evidence="8">tRNA(Ile)-2-lysyl-cytidine synthase</fullName>
    </alternativeName>
    <alternativeName>
        <fullName evidence="8">tRNA(Ile)-lysidine synthetase</fullName>
    </alternativeName>
</protein>
<feature type="binding site" evidence="8">
    <location>
        <begin position="28"/>
        <end position="33"/>
    </location>
    <ligand>
        <name>ATP</name>
        <dbReference type="ChEBI" id="CHEBI:30616"/>
    </ligand>
</feature>
<keyword evidence="5 8" id="KW-0547">Nucleotide-binding</keyword>
<evidence type="ECO:0000256" key="3">
    <source>
        <dbReference type="ARBA" id="ARBA00022598"/>
    </source>
</evidence>
<dbReference type="InterPro" id="IPR012094">
    <property type="entry name" value="tRNA_Ile_lys_synt"/>
</dbReference>
<evidence type="ECO:0000256" key="1">
    <source>
        <dbReference type="ARBA" id="ARBA00004496"/>
    </source>
</evidence>
<evidence type="ECO:0000259" key="9">
    <source>
        <dbReference type="SMART" id="SM00977"/>
    </source>
</evidence>
<dbReference type="Pfam" id="PF11734">
    <property type="entry name" value="TilS_C"/>
    <property type="match status" value="1"/>
</dbReference>
<dbReference type="RefSeq" id="WP_410032742.1">
    <property type="nucleotide sequence ID" value="NZ_JBGMEH010000003.1"/>
</dbReference>
<reference evidence="10 11" key="1">
    <citation type="journal article" date="2025" name="Anaerobe">
        <title>Description of Anaerococcus kampingiae sp. nov., Anaerococcus groningensis sp. nov., Anaerococcus martiniensis sp. nov., and Anaerococcus cruorum sp. nov., isolated from human clinical specimens.</title>
        <authorList>
            <person name="Boiten K.E."/>
            <person name="Meijer J."/>
            <person name="van Wezel E.M."/>
            <person name="Veloo A.C.M."/>
        </authorList>
    </citation>
    <scope>NUCLEOTIDE SEQUENCE [LARGE SCALE GENOMIC DNA]</scope>
    <source>
        <strain evidence="10 11">ENR1039</strain>
    </source>
</reference>
<evidence type="ECO:0000313" key="11">
    <source>
        <dbReference type="Proteomes" id="UP001638015"/>
    </source>
</evidence>
<dbReference type="Gene3D" id="3.40.50.620">
    <property type="entry name" value="HUPs"/>
    <property type="match status" value="1"/>
</dbReference>
<dbReference type="InterPro" id="IPR012795">
    <property type="entry name" value="tRNA_Ile_lys_synt_N"/>
</dbReference>
<dbReference type="PANTHER" id="PTHR43033">
    <property type="entry name" value="TRNA(ILE)-LYSIDINE SYNTHASE-RELATED"/>
    <property type="match status" value="1"/>
</dbReference>
<dbReference type="EC" id="6.3.4.19" evidence="8"/>
<name>A0ABW9MW29_9FIRM</name>
<comment type="similarity">
    <text evidence="8">Belongs to the tRNA(Ile)-lysidine synthase family.</text>
</comment>
<dbReference type="NCBIfam" id="TIGR02433">
    <property type="entry name" value="lysidine_TilS_C"/>
    <property type="match status" value="1"/>
</dbReference>